<dbReference type="SMART" id="SM00327">
    <property type="entry name" value="VWA"/>
    <property type="match status" value="1"/>
</dbReference>
<dbReference type="InterPro" id="IPR050525">
    <property type="entry name" value="ECM_Assembly_Org"/>
</dbReference>
<dbReference type="CDD" id="cd00033">
    <property type="entry name" value="CCP"/>
    <property type="match status" value="1"/>
</dbReference>
<comment type="caution">
    <text evidence="2">Lacks conserved residue(s) required for the propagation of feature annotation.</text>
</comment>
<keyword evidence="1 2" id="KW-1015">Disulfide bond</keyword>
<feature type="domain" description="Sushi" evidence="4">
    <location>
        <begin position="85"/>
        <end position="145"/>
    </location>
</feature>
<evidence type="ECO:0000259" key="4">
    <source>
        <dbReference type="PROSITE" id="PS50923"/>
    </source>
</evidence>
<evidence type="ECO:0000313" key="5">
    <source>
        <dbReference type="Ensembl" id="ENSCSAVP00000019555.1"/>
    </source>
</evidence>
<dbReference type="AlphaFoldDB" id="H2ZPN9"/>
<evidence type="ECO:0000313" key="6">
    <source>
        <dbReference type="Proteomes" id="UP000007875"/>
    </source>
</evidence>
<dbReference type="InterPro" id="IPR035976">
    <property type="entry name" value="Sushi/SCR/CCP_sf"/>
</dbReference>
<evidence type="ECO:0000259" key="3">
    <source>
        <dbReference type="PROSITE" id="PS50234"/>
    </source>
</evidence>
<dbReference type="Gene3D" id="3.40.50.410">
    <property type="entry name" value="von Willebrand factor, type A domain"/>
    <property type="match status" value="1"/>
</dbReference>
<protein>
    <recommendedName>
        <fullName evidence="7">VWFA domain-containing protein</fullName>
    </recommendedName>
</protein>
<evidence type="ECO:0000256" key="1">
    <source>
        <dbReference type="ARBA" id="ARBA00023157"/>
    </source>
</evidence>
<dbReference type="Proteomes" id="UP000007875">
    <property type="component" value="Unassembled WGS sequence"/>
</dbReference>
<dbReference type="Ensembl" id="ENSCSAVT00000019767.1">
    <property type="protein sequence ID" value="ENSCSAVP00000019555.1"/>
    <property type="gene ID" value="ENSCSAVG00000011468.1"/>
</dbReference>
<dbReference type="InterPro" id="IPR000436">
    <property type="entry name" value="Sushi_SCR_CCP_dom"/>
</dbReference>
<dbReference type="GeneTree" id="ENSGT00940000165024"/>
<dbReference type="InterPro" id="IPR036465">
    <property type="entry name" value="vWFA_dom_sf"/>
</dbReference>
<dbReference type="Pfam" id="PF00092">
    <property type="entry name" value="VWA"/>
    <property type="match status" value="1"/>
</dbReference>
<dbReference type="SUPFAM" id="SSF57535">
    <property type="entry name" value="Complement control module/SCR domain"/>
    <property type="match status" value="2"/>
</dbReference>
<reference evidence="6" key="1">
    <citation type="submission" date="2003-08" db="EMBL/GenBank/DDBJ databases">
        <authorList>
            <person name="Birren B."/>
            <person name="Nusbaum C."/>
            <person name="Abebe A."/>
            <person name="Abouelleil A."/>
            <person name="Adekoya E."/>
            <person name="Ait-zahra M."/>
            <person name="Allen N."/>
            <person name="Allen T."/>
            <person name="An P."/>
            <person name="Anderson M."/>
            <person name="Anderson S."/>
            <person name="Arachchi H."/>
            <person name="Armbruster J."/>
            <person name="Bachantsang P."/>
            <person name="Baldwin J."/>
            <person name="Barry A."/>
            <person name="Bayul T."/>
            <person name="Blitshsteyn B."/>
            <person name="Bloom T."/>
            <person name="Blye J."/>
            <person name="Boguslavskiy L."/>
            <person name="Borowsky M."/>
            <person name="Boukhgalter B."/>
            <person name="Brunache A."/>
            <person name="Butler J."/>
            <person name="Calixte N."/>
            <person name="Calvo S."/>
            <person name="Camarata J."/>
            <person name="Campo K."/>
            <person name="Chang J."/>
            <person name="Cheshatsang Y."/>
            <person name="Citroen M."/>
            <person name="Collymore A."/>
            <person name="Considine T."/>
            <person name="Cook A."/>
            <person name="Cooke P."/>
            <person name="Corum B."/>
            <person name="Cuomo C."/>
            <person name="David R."/>
            <person name="Dawoe T."/>
            <person name="Degray S."/>
            <person name="Dodge S."/>
            <person name="Dooley K."/>
            <person name="Dorje P."/>
            <person name="Dorjee K."/>
            <person name="Dorris L."/>
            <person name="Duffey N."/>
            <person name="Dupes A."/>
            <person name="Elkins T."/>
            <person name="Engels R."/>
            <person name="Erickson J."/>
            <person name="Farina A."/>
            <person name="Faro S."/>
            <person name="Ferreira P."/>
            <person name="Fischer H."/>
            <person name="Fitzgerald M."/>
            <person name="Foley K."/>
            <person name="Gage D."/>
            <person name="Galagan J."/>
            <person name="Gearin G."/>
            <person name="Gnerre S."/>
            <person name="Gnirke A."/>
            <person name="Goyette A."/>
            <person name="Graham J."/>
            <person name="Grandbois E."/>
            <person name="Gyaltsen K."/>
            <person name="Hafez N."/>
            <person name="Hagopian D."/>
            <person name="Hagos B."/>
            <person name="Hall J."/>
            <person name="Hatcher B."/>
            <person name="Heller A."/>
            <person name="Higgins H."/>
            <person name="Honan T."/>
            <person name="Horn A."/>
            <person name="Houde N."/>
            <person name="Hughes L."/>
            <person name="Hulme W."/>
            <person name="Husby E."/>
            <person name="Iliev I."/>
            <person name="Jaffe D."/>
            <person name="Jones C."/>
            <person name="Kamal M."/>
            <person name="Kamat A."/>
            <person name="Kamvysselis M."/>
            <person name="Karlsson E."/>
            <person name="Kells C."/>
            <person name="Kieu A."/>
            <person name="Kisner P."/>
            <person name="Kodira C."/>
            <person name="Kulbokas E."/>
            <person name="Labutti K."/>
            <person name="Lama D."/>
            <person name="Landers T."/>
            <person name="Leger J."/>
            <person name="Levine S."/>
            <person name="Lewis D."/>
            <person name="Lewis T."/>
            <person name="Lindblad-toh K."/>
            <person name="Liu X."/>
            <person name="Lokyitsang T."/>
            <person name="Lokyitsang Y."/>
            <person name="Lucien O."/>
            <person name="Lui A."/>
            <person name="Ma L.J."/>
            <person name="Mabbitt R."/>
            <person name="Macdonald J."/>
            <person name="Maclean C."/>
            <person name="Major J."/>
            <person name="Manning J."/>
            <person name="Marabella R."/>
            <person name="Maru K."/>
            <person name="Matthews C."/>
            <person name="Mauceli E."/>
            <person name="Mccarthy M."/>
            <person name="Mcdonough S."/>
            <person name="Mcghee T."/>
            <person name="Meldrim J."/>
            <person name="Meneus L."/>
            <person name="Mesirov J."/>
            <person name="Mihalev A."/>
            <person name="Mihova T."/>
            <person name="Mikkelsen T."/>
            <person name="Mlenga V."/>
            <person name="Moru K."/>
            <person name="Mozes J."/>
            <person name="Mulrain L."/>
            <person name="Munson G."/>
            <person name="Naylor J."/>
            <person name="Newes C."/>
            <person name="Nguyen C."/>
            <person name="Nguyen N."/>
            <person name="Nguyen T."/>
            <person name="Nicol R."/>
            <person name="Nielsen C."/>
            <person name="Nizzari M."/>
            <person name="Norbu C."/>
            <person name="Norbu N."/>
            <person name="O'donnell P."/>
            <person name="Okoawo O."/>
            <person name="O'leary S."/>
            <person name="Omotosho B."/>
            <person name="O'neill K."/>
            <person name="Osman S."/>
            <person name="Parker S."/>
            <person name="Perrin D."/>
            <person name="Phunkhang P."/>
            <person name="Piqani B."/>
            <person name="Purcell S."/>
            <person name="Rachupka T."/>
            <person name="Ramasamy U."/>
            <person name="Rameau R."/>
            <person name="Ray V."/>
            <person name="Raymond C."/>
            <person name="Retta R."/>
            <person name="Richardson S."/>
            <person name="Rise C."/>
            <person name="Rodriguez J."/>
            <person name="Rogers J."/>
            <person name="Rogov P."/>
            <person name="Rutman M."/>
            <person name="Schupbach R."/>
            <person name="Seaman C."/>
            <person name="Settipalli S."/>
            <person name="Sharpe T."/>
            <person name="Sheridan J."/>
            <person name="Sherpa N."/>
            <person name="Shi J."/>
            <person name="Smirnov S."/>
            <person name="Smith C."/>
            <person name="Sougnez C."/>
            <person name="Spencer B."/>
            <person name="Stalker J."/>
            <person name="Stange-thomann N."/>
            <person name="Stavropoulos S."/>
            <person name="Stetson K."/>
            <person name="Stone C."/>
            <person name="Stone S."/>
            <person name="Stubbs M."/>
            <person name="Talamas J."/>
            <person name="Tchuinga P."/>
            <person name="Tenzing P."/>
            <person name="Tesfaye S."/>
            <person name="Theodore J."/>
            <person name="Thoulutsang Y."/>
            <person name="Topham K."/>
            <person name="Towey S."/>
            <person name="Tsamla T."/>
            <person name="Tsomo N."/>
            <person name="Vallee D."/>
            <person name="Vassiliev H."/>
            <person name="Venkataraman V."/>
            <person name="Vinson J."/>
            <person name="Vo A."/>
            <person name="Wade C."/>
            <person name="Wang S."/>
            <person name="Wangchuk T."/>
            <person name="Wangdi T."/>
            <person name="Whittaker C."/>
            <person name="Wilkinson J."/>
            <person name="Wu Y."/>
            <person name="Wyman D."/>
            <person name="Yadav S."/>
            <person name="Yang S."/>
            <person name="Yang X."/>
            <person name="Yeager S."/>
            <person name="Yee E."/>
            <person name="Young G."/>
            <person name="Zainoun J."/>
            <person name="Zembeck L."/>
            <person name="Zimmer A."/>
            <person name="Zody M."/>
            <person name="Lander E."/>
        </authorList>
    </citation>
    <scope>NUCLEOTIDE SEQUENCE [LARGE SCALE GENOMIC DNA]</scope>
</reference>
<dbReference type="SMART" id="SM00032">
    <property type="entry name" value="CCP"/>
    <property type="match status" value="2"/>
</dbReference>
<dbReference type="SUPFAM" id="SSF53300">
    <property type="entry name" value="vWA-like"/>
    <property type="match status" value="1"/>
</dbReference>
<dbReference type="Pfam" id="PF00084">
    <property type="entry name" value="Sushi"/>
    <property type="match status" value="1"/>
</dbReference>
<feature type="disulfide bond" evidence="2">
    <location>
        <begin position="87"/>
        <end position="130"/>
    </location>
</feature>
<evidence type="ECO:0008006" key="7">
    <source>
        <dbReference type="Google" id="ProtNLM"/>
    </source>
</evidence>
<keyword evidence="6" id="KW-1185">Reference proteome</keyword>
<dbReference type="PANTHER" id="PTHR24020:SF87">
    <property type="entry name" value="COLLAGEN ALPHA-1(VI) CHAIN-LIKE"/>
    <property type="match status" value="1"/>
</dbReference>
<feature type="domain" description="VWFA" evidence="3">
    <location>
        <begin position="154"/>
        <end position="335"/>
    </location>
</feature>
<proteinExistence type="predicted"/>
<organism evidence="5 6">
    <name type="scientific">Ciona savignyi</name>
    <name type="common">Pacific transparent sea squirt</name>
    <dbReference type="NCBI Taxonomy" id="51511"/>
    <lineage>
        <taxon>Eukaryota</taxon>
        <taxon>Metazoa</taxon>
        <taxon>Chordata</taxon>
        <taxon>Tunicata</taxon>
        <taxon>Ascidiacea</taxon>
        <taxon>Phlebobranchia</taxon>
        <taxon>Cionidae</taxon>
        <taxon>Ciona</taxon>
    </lineage>
</organism>
<reference evidence="5" key="2">
    <citation type="submission" date="2025-08" db="UniProtKB">
        <authorList>
            <consortium name="Ensembl"/>
        </authorList>
    </citation>
    <scope>IDENTIFICATION</scope>
</reference>
<keyword evidence="2" id="KW-0768">Sushi</keyword>
<dbReference type="PROSITE" id="PS50923">
    <property type="entry name" value="SUSHI"/>
    <property type="match status" value="2"/>
</dbReference>
<reference evidence="5" key="3">
    <citation type="submission" date="2025-09" db="UniProtKB">
        <authorList>
            <consortium name="Ensembl"/>
        </authorList>
    </citation>
    <scope>IDENTIFICATION</scope>
</reference>
<name>H2ZPN9_CIOSA</name>
<dbReference type="InterPro" id="IPR002035">
    <property type="entry name" value="VWF_A"/>
</dbReference>
<dbReference type="HOGENOM" id="CLU_008905_3_0_1"/>
<dbReference type="PROSITE" id="PS50234">
    <property type="entry name" value="VWFA"/>
    <property type="match status" value="1"/>
</dbReference>
<dbReference type="PANTHER" id="PTHR24020">
    <property type="entry name" value="COLLAGEN ALPHA"/>
    <property type="match status" value="1"/>
</dbReference>
<accession>H2ZPN9</accession>
<feature type="domain" description="Sushi" evidence="4">
    <location>
        <begin position="21"/>
        <end position="84"/>
    </location>
</feature>
<dbReference type="Gene3D" id="2.10.70.10">
    <property type="entry name" value="Complement Module, domain 1"/>
    <property type="match status" value="2"/>
</dbReference>
<sequence length="354" mass="39528">MGSDGGLVGRWSDYAPVCLRKSCPAQLLDPMNGQTICTDAIFLGSECEFTCHDNHMRVGPLYSNCIELEDGSVVWDRPVPKCEPIKCPDQFPLAHGEMTCSKSNFATSRCQFRCTADNYQLYPPTTENHCLNTSNWDVPKPCCARPCPPFAVMDFVVVLDSSSSVGIENWMKVKKFTHQFLSTFTLSPEGSQYSVFRYNREVDTHSQILLQDHQTNMDDFMYAFDDIPYDGSGTHTGNAINHVVDYILAPGKGNRPNAQDIVLLITDGRSQDSVRRPAQRLRQTGATVFVLPILPPRGRLDMAQVREIAGREENIITDAIEGGFEALTAQFSKKVGDMICRNPCKHTLHDHLAL</sequence>
<evidence type="ECO:0000256" key="2">
    <source>
        <dbReference type="PROSITE-ProRule" id="PRU00302"/>
    </source>
</evidence>